<protein>
    <submittedName>
        <fullName evidence="3">CBS domain-containing protein</fullName>
    </submittedName>
</protein>
<name>A0ABQ2CFW2_9MICC</name>
<keyword evidence="4" id="KW-1185">Reference proteome</keyword>
<dbReference type="EMBL" id="BMKV01000004">
    <property type="protein sequence ID" value="GGI86691.1"/>
    <property type="molecule type" value="Genomic_DNA"/>
</dbReference>
<dbReference type="Gene3D" id="3.10.580.10">
    <property type="entry name" value="CBS-domain"/>
    <property type="match status" value="1"/>
</dbReference>
<dbReference type="InterPro" id="IPR046342">
    <property type="entry name" value="CBS_dom_sf"/>
</dbReference>
<comment type="caution">
    <text evidence="3">The sequence shown here is derived from an EMBL/GenBank/DDBJ whole genome shotgun (WGS) entry which is preliminary data.</text>
</comment>
<gene>
    <name evidence="3" type="ORF">GCM10007175_24860</name>
</gene>
<dbReference type="PROSITE" id="PS51371">
    <property type="entry name" value="CBS"/>
    <property type="match status" value="1"/>
</dbReference>
<keyword evidence="1" id="KW-0129">CBS domain</keyword>
<dbReference type="SUPFAM" id="SSF54631">
    <property type="entry name" value="CBS-domain pair"/>
    <property type="match status" value="1"/>
</dbReference>
<organism evidence="3 4">
    <name type="scientific">Pseudarthrobacter scleromae</name>
    <dbReference type="NCBI Taxonomy" id="158897"/>
    <lineage>
        <taxon>Bacteria</taxon>
        <taxon>Bacillati</taxon>
        <taxon>Actinomycetota</taxon>
        <taxon>Actinomycetes</taxon>
        <taxon>Micrococcales</taxon>
        <taxon>Micrococcaceae</taxon>
        <taxon>Pseudarthrobacter</taxon>
    </lineage>
</organism>
<proteinExistence type="predicted"/>
<evidence type="ECO:0000259" key="2">
    <source>
        <dbReference type="PROSITE" id="PS51371"/>
    </source>
</evidence>
<feature type="domain" description="CBS" evidence="2">
    <location>
        <begin position="118"/>
        <end position="177"/>
    </location>
</feature>
<dbReference type="Proteomes" id="UP000658754">
    <property type="component" value="Unassembled WGS sequence"/>
</dbReference>
<evidence type="ECO:0000256" key="1">
    <source>
        <dbReference type="PROSITE-ProRule" id="PRU00703"/>
    </source>
</evidence>
<dbReference type="RefSeq" id="WP_188730568.1">
    <property type="nucleotide sequence ID" value="NZ_BMKV01000004.1"/>
</dbReference>
<dbReference type="Pfam" id="PF00571">
    <property type="entry name" value="CBS"/>
    <property type="match status" value="1"/>
</dbReference>
<evidence type="ECO:0000313" key="4">
    <source>
        <dbReference type="Proteomes" id="UP000658754"/>
    </source>
</evidence>
<sequence>MTGQIPPEPDAGSDLNETKKYLDYLKNSGRPIEIRTLIGYWGNKGRGKVSVATITSDLARMGLRTDPPFDSGPLDSHVTLQGLNGELSPGADDQPEDHLLTLSRIPSASFALRTRDDESDNSGFVRRDSSVADAVTVMLRNDFSQLPVIESEARREIVGVFTWESYAQARLRGDNPILVGSATIPASAVDLHSDLFASVSPIADHGYVLVTYRGQLSGIVTASDLTREFEKLTLPFLAVGRCEQELKRVARVKLSDALAKSKKNSVEELMFGELQQLFKNHWTALGWSLSLTKFDGWLNTTRKLRNSIAHFDNQDQDLSADLEVVHRLTRWLRMIAHEPDQKADDDTAEPIGQTTTAKQ</sequence>
<dbReference type="InterPro" id="IPR000644">
    <property type="entry name" value="CBS_dom"/>
</dbReference>
<evidence type="ECO:0000313" key="3">
    <source>
        <dbReference type="EMBL" id="GGI86691.1"/>
    </source>
</evidence>
<accession>A0ABQ2CFW2</accession>
<reference evidence="4" key="1">
    <citation type="journal article" date="2019" name="Int. J. Syst. Evol. Microbiol.">
        <title>The Global Catalogue of Microorganisms (GCM) 10K type strain sequencing project: providing services to taxonomists for standard genome sequencing and annotation.</title>
        <authorList>
            <consortium name="The Broad Institute Genomics Platform"/>
            <consortium name="The Broad Institute Genome Sequencing Center for Infectious Disease"/>
            <person name="Wu L."/>
            <person name="Ma J."/>
        </authorList>
    </citation>
    <scope>NUCLEOTIDE SEQUENCE [LARGE SCALE GENOMIC DNA]</scope>
    <source>
        <strain evidence="4">CGMCC 1.3601</strain>
    </source>
</reference>